<gene>
    <name evidence="16" type="ORF">ON006_22880</name>
</gene>
<dbReference type="Pfam" id="PF13715">
    <property type="entry name" value="CarbopepD_reg_2"/>
    <property type="match status" value="1"/>
</dbReference>
<dbReference type="RefSeq" id="WP_244822354.1">
    <property type="nucleotide sequence ID" value="NZ_CP112998.1"/>
</dbReference>
<keyword evidence="2 12" id="KW-0813">Transport</keyword>
<evidence type="ECO:0000259" key="14">
    <source>
        <dbReference type="Pfam" id="PF00593"/>
    </source>
</evidence>
<evidence type="ECO:0000256" key="8">
    <source>
        <dbReference type="ARBA" id="ARBA00023065"/>
    </source>
</evidence>
<comment type="similarity">
    <text evidence="12 13">Belongs to the TonB-dependent receptor family.</text>
</comment>
<keyword evidence="3 12" id="KW-1134">Transmembrane beta strand</keyword>
<dbReference type="InterPro" id="IPR039426">
    <property type="entry name" value="TonB-dep_rcpt-like"/>
</dbReference>
<keyword evidence="16" id="KW-0675">Receptor</keyword>
<organism evidence="16 17">
    <name type="scientific">Dyadobacter pollutisoli</name>
    <dbReference type="NCBI Taxonomy" id="2910158"/>
    <lineage>
        <taxon>Bacteria</taxon>
        <taxon>Pseudomonadati</taxon>
        <taxon>Bacteroidota</taxon>
        <taxon>Cytophagia</taxon>
        <taxon>Cytophagales</taxon>
        <taxon>Spirosomataceae</taxon>
        <taxon>Dyadobacter</taxon>
    </lineage>
</organism>
<evidence type="ECO:0000256" key="12">
    <source>
        <dbReference type="PROSITE-ProRule" id="PRU01360"/>
    </source>
</evidence>
<keyword evidence="4" id="KW-0410">Iron transport</keyword>
<reference evidence="16" key="1">
    <citation type="submission" date="2022-11" db="EMBL/GenBank/DDBJ databases">
        <title>Dyadobacter pollutisoli sp. nov., isolated from plastic dumped soil.</title>
        <authorList>
            <person name="Kim J.M."/>
            <person name="Kim K.R."/>
            <person name="Lee J.K."/>
            <person name="Hao L."/>
            <person name="Jeon C.O."/>
        </authorList>
    </citation>
    <scope>NUCLEOTIDE SEQUENCE</scope>
    <source>
        <strain evidence="16">U1</strain>
    </source>
</reference>
<sequence>MRNVTTYLFMLMICIYAPFVFGQKTITGRVTDAEDGKALPGATIKASEIRGTNTDKDGNFTLKNISDNITSLDISYIGYQTAKAEISSGTLEVKLFKSTFQADEVIINATRVNDKTGMAYTNVSAAAIDKQNLGQDLPVLLNFTPSLVSTSDAGGGVGYTGIRIRGSDATRINVTVNGIPYNDAESQGVFWVNMPDFASSVSSIQVQRGVGTSTNGAGAFGATVNINTNAFRQEAYAELNNSYGSFNTFKNTLKVGSGLIKDKFTFDARLSRVSSDGFVDRASSELHSYYLSGGYFGKKSFVRVNVFSGKERTYQSWNGVPEAKLRGDREGVLSYIDRNYLSEKDAKNLLDSDDRTYNSYTYKNEVDNYRQDHYQIVSSHNLSDKWTFNLNGFLVRGLGYYEQYRVDDDYSKYNLPNVVIGKDTLTGTDLIRRRWLDNYFYGSTFSLDFNSFKKLTASIGGGWNKYDGDHYGQIIWARNAGNIENEHQYYQSKGIKKDFNIYGKLYYQFTDKLNAFADLQYRNVSHNIKGTDNDLVQLNYDQTYSFINPKAGLTYQLADQSSVYASYSIGNREPNRDDFTSSTAGLFPKSERMQNVEAGFRTQQGKWAFSGNYYLMSYKNQLVLTGQINDVGNSVRVNVPKSYRTGVELEGAVAFNKFLKWNVNVTFSQNKIANFTEYVVNYDDGGYNTINHGKSDISFSPNVIAGSQFTYNLIKNLEVALLTKYVGKQYLDNTSTESRKLDAYLTNDVRLSWTIKPTWMKEIVFNLLVNNILDEKYESNGYTYGYFAGGALTQENFYFPQAGRNFLIGVNFRF</sequence>
<evidence type="ECO:0000256" key="7">
    <source>
        <dbReference type="ARBA" id="ARBA00023004"/>
    </source>
</evidence>
<keyword evidence="17" id="KW-1185">Reference proteome</keyword>
<evidence type="ECO:0000256" key="6">
    <source>
        <dbReference type="ARBA" id="ARBA00022729"/>
    </source>
</evidence>
<evidence type="ECO:0000259" key="15">
    <source>
        <dbReference type="Pfam" id="PF07715"/>
    </source>
</evidence>
<keyword evidence="11 12" id="KW-0998">Cell outer membrane</keyword>
<evidence type="ECO:0000256" key="13">
    <source>
        <dbReference type="RuleBase" id="RU003357"/>
    </source>
</evidence>
<dbReference type="PANTHER" id="PTHR32552:SF68">
    <property type="entry name" value="FERRICHROME OUTER MEMBRANE TRANSPORTER_PHAGE RECEPTOR"/>
    <property type="match status" value="1"/>
</dbReference>
<name>A0A9E8N663_9BACT</name>
<keyword evidence="7" id="KW-0408">Iron</keyword>
<comment type="subcellular location">
    <subcellularLocation>
        <location evidence="1 12">Cell outer membrane</location>
        <topology evidence="1 12">Multi-pass membrane protein</topology>
    </subcellularLocation>
</comment>
<dbReference type="Gene3D" id="2.60.40.1120">
    <property type="entry name" value="Carboxypeptidase-like, regulatory domain"/>
    <property type="match status" value="1"/>
</dbReference>
<evidence type="ECO:0000256" key="2">
    <source>
        <dbReference type="ARBA" id="ARBA00022448"/>
    </source>
</evidence>
<evidence type="ECO:0000256" key="5">
    <source>
        <dbReference type="ARBA" id="ARBA00022692"/>
    </source>
</evidence>
<dbReference type="Proteomes" id="UP001164653">
    <property type="component" value="Chromosome"/>
</dbReference>
<dbReference type="SUPFAM" id="SSF56935">
    <property type="entry name" value="Porins"/>
    <property type="match status" value="1"/>
</dbReference>
<evidence type="ECO:0000256" key="11">
    <source>
        <dbReference type="ARBA" id="ARBA00023237"/>
    </source>
</evidence>
<dbReference type="EMBL" id="CP112998">
    <property type="protein sequence ID" value="WAC10579.1"/>
    <property type="molecule type" value="Genomic_DNA"/>
</dbReference>
<evidence type="ECO:0000256" key="9">
    <source>
        <dbReference type="ARBA" id="ARBA00023077"/>
    </source>
</evidence>
<dbReference type="PROSITE" id="PS52016">
    <property type="entry name" value="TONB_DEPENDENT_REC_3"/>
    <property type="match status" value="1"/>
</dbReference>
<dbReference type="GO" id="GO:0009279">
    <property type="term" value="C:cell outer membrane"/>
    <property type="evidence" value="ECO:0007669"/>
    <property type="project" value="UniProtKB-SubCell"/>
</dbReference>
<feature type="domain" description="TonB-dependent receptor-like beta-barrel" evidence="14">
    <location>
        <begin position="334"/>
        <end position="772"/>
    </location>
</feature>
<evidence type="ECO:0000256" key="1">
    <source>
        <dbReference type="ARBA" id="ARBA00004571"/>
    </source>
</evidence>
<accession>A0A9E8N663</accession>
<evidence type="ECO:0000313" key="16">
    <source>
        <dbReference type="EMBL" id="WAC10579.1"/>
    </source>
</evidence>
<dbReference type="InterPro" id="IPR000531">
    <property type="entry name" value="Beta-barrel_TonB"/>
</dbReference>
<keyword evidence="5 12" id="KW-0812">Transmembrane</keyword>
<keyword evidence="10 12" id="KW-0472">Membrane</keyword>
<protein>
    <submittedName>
        <fullName evidence="16">TonB-dependent receptor</fullName>
    </submittedName>
</protein>
<dbReference type="Gene3D" id="2.40.170.20">
    <property type="entry name" value="TonB-dependent receptor, beta-barrel domain"/>
    <property type="match status" value="1"/>
</dbReference>
<keyword evidence="8" id="KW-0406">Ion transport</keyword>
<dbReference type="InterPro" id="IPR036942">
    <property type="entry name" value="Beta-barrel_TonB_sf"/>
</dbReference>
<keyword evidence="6" id="KW-0732">Signal</keyword>
<dbReference type="AlphaFoldDB" id="A0A9E8N663"/>
<dbReference type="InterPro" id="IPR037066">
    <property type="entry name" value="Plug_dom_sf"/>
</dbReference>
<dbReference type="KEGG" id="dpf:ON006_22880"/>
<evidence type="ECO:0000256" key="10">
    <source>
        <dbReference type="ARBA" id="ARBA00023136"/>
    </source>
</evidence>
<dbReference type="Pfam" id="PF00593">
    <property type="entry name" value="TonB_dep_Rec_b-barrel"/>
    <property type="match status" value="1"/>
</dbReference>
<evidence type="ECO:0000313" key="17">
    <source>
        <dbReference type="Proteomes" id="UP001164653"/>
    </source>
</evidence>
<evidence type="ECO:0000256" key="4">
    <source>
        <dbReference type="ARBA" id="ARBA00022496"/>
    </source>
</evidence>
<evidence type="ECO:0000256" key="3">
    <source>
        <dbReference type="ARBA" id="ARBA00022452"/>
    </source>
</evidence>
<dbReference type="SUPFAM" id="SSF49464">
    <property type="entry name" value="Carboxypeptidase regulatory domain-like"/>
    <property type="match status" value="1"/>
</dbReference>
<dbReference type="Gene3D" id="2.170.130.10">
    <property type="entry name" value="TonB-dependent receptor, plug domain"/>
    <property type="match status" value="1"/>
</dbReference>
<dbReference type="Pfam" id="PF07715">
    <property type="entry name" value="Plug"/>
    <property type="match status" value="1"/>
</dbReference>
<proteinExistence type="inferred from homology"/>
<feature type="domain" description="TonB-dependent receptor plug" evidence="15">
    <location>
        <begin position="115"/>
        <end position="222"/>
    </location>
</feature>
<dbReference type="PANTHER" id="PTHR32552">
    <property type="entry name" value="FERRICHROME IRON RECEPTOR-RELATED"/>
    <property type="match status" value="1"/>
</dbReference>
<keyword evidence="9 13" id="KW-0798">TonB box</keyword>
<dbReference type="InterPro" id="IPR008969">
    <property type="entry name" value="CarboxyPept-like_regulatory"/>
</dbReference>
<dbReference type="InterPro" id="IPR012910">
    <property type="entry name" value="Plug_dom"/>
</dbReference>
<dbReference type="GO" id="GO:0015344">
    <property type="term" value="F:siderophore uptake transmembrane transporter activity"/>
    <property type="evidence" value="ECO:0007669"/>
    <property type="project" value="TreeGrafter"/>
</dbReference>